<proteinExistence type="predicted"/>
<comment type="caution">
    <text evidence="1">The sequence shown here is derived from an EMBL/GenBank/DDBJ whole genome shotgun (WGS) entry which is preliminary data.</text>
</comment>
<protein>
    <recommendedName>
        <fullName evidence="3">BspA family leucine-rich repeat surface protein</fullName>
    </recommendedName>
</protein>
<dbReference type="Pfam" id="PF03382">
    <property type="entry name" value="DUF285"/>
    <property type="match status" value="2"/>
</dbReference>
<dbReference type="OrthoDB" id="198852at2759"/>
<dbReference type="InterPro" id="IPR011889">
    <property type="entry name" value="Liste_lipo_26"/>
</dbReference>
<gene>
    <name evidence="1" type="ORF">TrST_g8945</name>
</gene>
<evidence type="ECO:0000313" key="1">
    <source>
        <dbReference type="EMBL" id="GMH99377.1"/>
    </source>
</evidence>
<dbReference type="AlphaFoldDB" id="A0A9W7F2R8"/>
<organism evidence="1 2">
    <name type="scientific">Triparma strigata</name>
    <dbReference type="NCBI Taxonomy" id="1606541"/>
    <lineage>
        <taxon>Eukaryota</taxon>
        <taxon>Sar</taxon>
        <taxon>Stramenopiles</taxon>
        <taxon>Ochrophyta</taxon>
        <taxon>Bolidophyceae</taxon>
        <taxon>Parmales</taxon>
        <taxon>Triparmaceae</taxon>
        <taxon>Triparma</taxon>
    </lineage>
</organism>
<sequence length="297" mass="32763">MSKRAAVDCDEEDRSATFMTKNAVDEEKCAGPILVDGGSAALMALLDANFISYDRRMEKAALASLLAETVEARSRIPQLNEDVQGYIVSFLSGFDSLQAVSQLARGFRVKAKPRLDLILKRTDDDVLEAAKAWCEDAEVAREVYGHISIWKTSEVTSMRYLFQADGWGGYEAARQFNEDISRWDVGNVTNMAAMFWGASAFNGDLSSWNVANVRSMASMFRGAASFNCDISSWEVTNVTTVEFMFNQASAFNGDLSSWNVASATNMNGMCWGTSSWNSETIKNSNLRGVCYCGLIFL</sequence>
<dbReference type="NCBIfam" id="TIGR02167">
    <property type="entry name" value="Liste_lipo_26"/>
    <property type="match status" value="3"/>
</dbReference>
<accession>A0A9W7F2R8</accession>
<dbReference type="EMBL" id="BRXY01000545">
    <property type="protein sequence ID" value="GMH99377.1"/>
    <property type="molecule type" value="Genomic_DNA"/>
</dbReference>
<evidence type="ECO:0000313" key="2">
    <source>
        <dbReference type="Proteomes" id="UP001165085"/>
    </source>
</evidence>
<dbReference type="InterPro" id="IPR005046">
    <property type="entry name" value="DUF285"/>
</dbReference>
<name>A0A9W7F2R8_9STRA</name>
<keyword evidence="2" id="KW-1185">Reference proteome</keyword>
<evidence type="ECO:0008006" key="3">
    <source>
        <dbReference type="Google" id="ProtNLM"/>
    </source>
</evidence>
<reference evidence="2" key="1">
    <citation type="journal article" date="2023" name="Commun. Biol.">
        <title>Genome analysis of Parmales, the sister group of diatoms, reveals the evolutionary specialization of diatoms from phago-mixotrophs to photoautotrophs.</title>
        <authorList>
            <person name="Ban H."/>
            <person name="Sato S."/>
            <person name="Yoshikawa S."/>
            <person name="Yamada K."/>
            <person name="Nakamura Y."/>
            <person name="Ichinomiya M."/>
            <person name="Sato N."/>
            <person name="Blanc-Mathieu R."/>
            <person name="Endo H."/>
            <person name="Kuwata A."/>
            <person name="Ogata H."/>
        </authorList>
    </citation>
    <scope>NUCLEOTIDE SEQUENCE [LARGE SCALE GENOMIC DNA]</scope>
    <source>
        <strain evidence="2">NIES 3701</strain>
    </source>
</reference>
<dbReference type="Proteomes" id="UP001165085">
    <property type="component" value="Unassembled WGS sequence"/>
</dbReference>